<feature type="region of interest" description="Disordered" evidence="6">
    <location>
        <begin position="1"/>
        <end position="25"/>
    </location>
</feature>
<evidence type="ECO:0000256" key="5">
    <source>
        <dbReference type="HAMAP-Rule" id="MF_00340"/>
    </source>
</evidence>
<evidence type="ECO:0000256" key="4">
    <source>
        <dbReference type="ARBA" id="ARBA00035178"/>
    </source>
</evidence>
<feature type="compositionally biased region" description="Basic residues" evidence="6">
    <location>
        <begin position="7"/>
        <end position="19"/>
    </location>
</feature>
<dbReference type="OrthoDB" id="9801927at2"/>
<evidence type="ECO:0000256" key="6">
    <source>
        <dbReference type="SAM" id="MobiDB-lite"/>
    </source>
</evidence>
<dbReference type="InterPro" id="IPR011332">
    <property type="entry name" value="Ribosomal_zn-bd"/>
</dbReference>
<dbReference type="SUPFAM" id="SSF57829">
    <property type="entry name" value="Zn-binding ribosomal proteins"/>
    <property type="match status" value="1"/>
</dbReference>
<protein>
    <recommendedName>
        <fullName evidence="4 5">Large ribosomal subunit protein bL32</fullName>
    </recommendedName>
</protein>
<dbReference type="Pfam" id="PF01783">
    <property type="entry name" value="Ribosomal_L32p"/>
    <property type="match status" value="1"/>
</dbReference>
<comment type="similarity">
    <text evidence="1 5">Belongs to the bacterial ribosomal protein bL32 family.</text>
</comment>
<gene>
    <name evidence="5 7" type="primary">rpmF</name>
    <name evidence="7" type="ORF">BUCINSTRO3249_0225</name>
</gene>
<name>A0A3B1DWC7_9GAMM</name>
<proteinExistence type="inferred from homology"/>
<dbReference type="RefSeq" id="WP_158349102.1">
    <property type="nucleotide sequence ID" value="NZ_LR025085.1"/>
</dbReference>
<dbReference type="InterPro" id="IPR044957">
    <property type="entry name" value="Ribosomal_bL32_bact"/>
</dbReference>
<dbReference type="PANTHER" id="PTHR35534:SF1">
    <property type="entry name" value="LARGE RIBOSOMAL SUBUNIT PROTEIN BL32"/>
    <property type="match status" value="1"/>
</dbReference>
<dbReference type="STRING" id="1921549.GCA_900128825_00224"/>
<sequence>MAVQKSKPSRSRRGMRRSHDHLQLRKMSIDKISKEIHFRHHITETGYYKGKKTSLFYVLSKKK</sequence>
<evidence type="ECO:0000256" key="2">
    <source>
        <dbReference type="ARBA" id="ARBA00022980"/>
    </source>
</evidence>
<dbReference type="HAMAP" id="MF_00340">
    <property type="entry name" value="Ribosomal_bL32"/>
    <property type="match status" value="1"/>
</dbReference>
<dbReference type="Proteomes" id="UP000271849">
    <property type="component" value="Chromosome"/>
</dbReference>
<keyword evidence="3 5" id="KW-0687">Ribonucleoprotein</keyword>
<keyword evidence="2 5" id="KW-0689">Ribosomal protein</keyword>
<evidence type="ECO:0000256" key="3">
    <source>
        <dbReference type="ARBA" id="ARBA00023274"/>
    </source>
</evidence>
<dbReference type="GO" id="GO:0003735">
    <property type="term" value="F:structural constituent of ribosome"/>
    <property type="evidence" value="ECO:0007669"/>
    <property type="project" value="InterPro"/>
</dbReference>
<accession>A0A3B1DWC7</accession>
<dbReference type="NCBIfam" id="TIGR01031">
    <property type="entry name" value="rpmF_bact"/>
    <property type="match status" value="1"/>
</dbReference>
<dbReference type="GO" id="GO:0015934">
    <property type="term" value="C:large ribosomal subunit"/>
    <property type="evidence" value="ECO:0007669"/>
    <property type="project" value="InterPro"/>
</dbReference>
<evidence type="ECO:0000313" key="8">
    <source>
        <dbReference type="Proteomes" id="UP000271849"/>
    </source>
</evidence>
<evidence type="ECO:0000313" key="7">
    <source>
        <dbReference type="EMBL" id="VAX76593.1"/>
    </source>
</evidence>
<dbReference type="EMBL" id="LR025085">
    <property type="protein sequence ID" value="VAX76593.1"/>
    <property type="molecule type" value="Genomic_DNA"/>
</dbReference>
<evidence type="ECO:0000256" key="1">
    <source>
        <dbReference type="ARBA" id="ARBA00008560"/>
    </source>
</evidence>
<reference evidence="8" key="1">
    <citation type="submission" date="2018-09" db="EMBL/GenBank/DDBJ databases">
        <authorList>
            <person name="Manzano-Marin A."/>
            <person name="Manzano-Marin A."/>
        </authorList>
    </citation>
    <scope>NUCLEOTIDE SEQUENCE [LARGE SCALE GENOMIC DNA]</scope>
    <source>
        <strain evidence="8">BuCistrobi</strain>
    </source>
</reference>
<dbReference type="AlphaFoldDB" id="A0A3B1DWC7"/>
<dbReference type="InterPro" id="IPR002677">
    <property type="entry name" value="Ribosomal_bL32"/>
</dbReference>
<dbReference type="PANTHER" id="PTHR35534">
    <property type="entry name" value="50S RIBOSOMAL PROTEIN L32"/>
    <property type="match status" value="1"/>
</dbReference>
<dbReference type="GO" id="GO:0006412">
    <property type="term" value="P:translation"/>
    <property type="evidence" value="ECO:0007669"/>
    <property type="project" value="UniProtKB-UniRule"/>
</dbReference>
<organism evidence="7 8">
    <name type="scientific">Buchnera aphidicola</name>
    <name type="common">Cinara strobi</name>
    <dbReference type="NCBI Taxonomy" id="1921549"/>
    <lineage>
        <taxon>Bacteria</taxon>
        <taxon>Pseudomonadati</taxon>
        <taxon>Pseudomonadota</taxon>
        <taxon>Gammaproteobacteria</taxon>
        <taxon>Enterobacterales</taxon>
        <taxon>Erwiniaceae</taxon>
        <taxon>Buchnera</taxon>
    </lineage>
</organism>